<dbReference type="GeneID" id="300653636"/>
<dbReference type="HAMAP" id="MF_00955">
    <property type="entry name" value="GDP_Man_dehydratase"/>
    <property type="match status" value="1"/>
</dbReference>
<dbReference type="EMBL" id="WXYQ01000001">
    <property type="protein sequence ID" value="NBG94648.1"/>
    <property type="molecule type" value="Genomic_DNA"/>
</dbReference>
<comment type="similarity">
    <text evidence="3 8">Belongs to the NAD(P)-dependent epimerase/dehydratase family. GDP-mannose 4,6-dehydratase subfamily.</text>
</comment>
<name>A0A845Q8R3_9HYPH</name>
<comment type="catalytic activity">
    <reaction evidence="1 8">
        <text>GDP-alpha-D-mannose = GDP-4-dehydro-alpha-D-rhamnose + H2O</text>
        <dbReference type="Rhea" id="RHEA:23820"/>
        <dbReference type="ChEBI" id="CHEBI:15377"/>
        <dbReference type="ChEBI" id="CHEBI:57527"/>
        <dbReference type="ChEBI" id="CHEBI:57964"/>
        <dbReference type="EC" id="4.2.1.47"/>
    </reaction>
</comment>
<proteinExistence type="inferred from homology"/>
<keyword evidence="5" id="KW-0536">Nodulation</keyword>
<comment type="cofactor">
    <cofactor evidence="2 8">
        <name>NADP(+)</name>
        <dbReference type="ChEBI" id="CHEBI:58349"/>
    </cofactor>
</comment>
<evidence type="ECO:0000256" key="3">
    <source>
        <dbReference type="ARBA" id="ARBA00009263"/>
    </source>
</evidence>
<evidence type="ECO:0000256" key="1">
    <source>
        <dbReference type="ARBA" id="ARBA00000188"/>
    </source>
</evidence>
<protein>
    <recommendedName>
        <fullName evidence="4 8">GDP-mannose 4,6-dehydratase</fullName>
        <ecNumber evidence="4 8">4.2.1.47</ecNumber>
    </recommendedName>
    <alternativeName>
        <fullName evidence="8">GDP-D-mannose dehydratase</fullName>
    </alternativeName>
</protein>
<comment type="function">
    <text evidence="7 8">Catalyzes the conversion of GDP-D-mannose to GDP-4-dehydro-6-deoxy-D-mannose.</text>
</comment>
<evidence type="ECO:0000313" key="10">
    <source>
        <dbReference type="EMBL" id="NBG94648.1"/>
    </source>
</evidence>
<evidence type="ECO:0000259" key="9">
    <source>
        <dbReference type="Pfam" id="PF16363"/>
    </source>
</evidence>
<evidence type="ECO:0000256" key="2">
    <source>
        <dbReference type="ARBA" id="ARBA00001937"/>
    </source>
</evidence>
<dbReference type="Gene3D" id="3.90.25.10">
    <property type="entry name" value="UDP-galactose 4-epimerase, domain 1"/>
    <property type="match status" value="1"/>
</dbReference>
<keyword evidence="11" id="KW-1185">Reference proteome</keyword>
<dbReference type="SUPFAM" id="SSF51735">
    <property type="entry name" value="NAD(P)-binding Rossmann-fold domains"/>
    <property type="match status" value="1"/>
</dbReference>
<accession>A0A845Q8R3</accession>
<evidence type="ECO:0000256" key="7">
    <source>
        <dbReference type="ARBA" id="ARBA00059383"/>
    </source>
</evidence>
<dbReference type="GO" id="GO:0042351">
    <property type="term" value="P:'de novo' GDP-L-fucose biosynthetic process"/>
    <property type="evidence" value="ECO:0007669"/>
    <property type="project" value="TreeGrafter"/>
</dbReference>
<evidence type="ECO:0000256" key="5">
    <source>
        <dbReference type="ARBA" id="ARBA00022458"/>
    </source>
</evidence>
<gene>
    <name evidence="8 10" type="primary">gmd</name>
    <name evidence="10" type="ORF">GTQ45_02765</name>
</gene>
<dbReference type="RefSeq" id="WP_160586708.1">
    <property type="nucleotide sequence ID" value="NZ_BMHN01000001.1"/>
</dbReference>
<dbReference type="Pfam" id="PF16363">
    <property type="entry name" value="GDP_Man_Dehyd"/>
    <property type="match status" value="1"/>
</dbReference>
<dbReference type="EC" id="4.2.1.47" evidence="4 8"/>
<dbReference type="NCBIfam" id="TIGR01472">
    <property type="entry name" value="gmd"/>
    <property type="match status" value="1"/>
</dbReference>
<evidence type="ECO:0000256" key="4">
    <source>
        <dbReference type="ARBA" id="ARBA00011989"/>
    </source>
</evidence>
<evidence type="ECO:0000313" key="11">
    <source>
        <dbReference type="Proteomes" id="UP000470384"/>
    </source>
</evidence>
<dbReference type="OrthoDB" id="9779041at2"/>
<feature type="domain" description="NAD(P)-binding" evidence="9">
    <location>
        <begin position="7"/>
        <end position="336"/>
    </location>
</feature>
<evidence type="ECO:0000256" key="6">
    <source>
        <dbReference type="ARBA" id="ARBA00023239"/>
    </source>
</evidence>
<dbReference type="FunFam" id="3.40.50.720:FF:000924">
    <property type="entry name" value="GDP-mannose 4,6 dehydratase"/>
    <property type="match status" value="1"/>
</dbReference>
<dbReference type="GO" id="GO:0070401">
    <property type="term" value="F:NADP+ binding"/>
    <property type="evidence" value="ECO:0007669"/>
    <property type="project" value="UniProtKB-UniRule"/>
</dbReference>
<keyword evidence="6 8" id="KW-0456">Lyase</keyword>
<organism evidence="10 11">
    <name type="scientific">Pyruvatibacter mobilis</name>
    <dbReference type="NCBI Taxonomy" id="1712261"/>
    <lineage>
        <taxon>Bacteria</taxon>
        <taxon>Pseudomonadati</taxon>
        <taxon>Pseudomonadota</taxon>
        <taxon>Alphaproteobacteria</taxon>
        <taxon>Hyphomicrobiales</taxon>
        <taxon>Parvibaculaceae</taxon>
        <taxon>Pyruvatibacter</taxon>
    </lineage>
</organism>
<dbReference type="GO" id="GO:0008446">
    <property type="term" value="F:GDP-mannose 4,6-dehydratase activity"/>
    <property type="evidence" value="ECO:0007669"/>
    <property type="project" value="UniProtKB-UniRule"/>
</dbReference>
<dbReference type="AlphaFoldDB" id="A0A845Q8R3"/>
<comment type="caution">
    <text evidence="8">Lacks conserved residue(s) required for the propagation of feature annotation.</text>
</comment>
<keyword evidence="8" id="KW-0521">NADP</keyword>
<dbReference type="InterPro" id="IPR036291">
    <property type="entry name" value="NAD(P)-bd_dom_sf"/>
</dbReference>
<dbReference type="Gene3D" id="3.40.50.720">
    <property type="entry name" value="NAD(P)-binding Rossmann-like Domain"/>
    <property type="match status" value="1"/>
</dbReference>
<dbReference type="InterPro" id="IPR006368">
    <property type="entry name" value="GDP_Man_deHydtase"/>
</dbReference>
<reference evidence="10 11" key="1">
    <citation type="journal article" date="2016" name="Int. J. Syst. Evol. Microbiol.">
        <title>Pyruvatibacter mobilis gen. nov., sp. nov., a marine bacterium from the culture broth of Picochlorum sp. 122.</title>
        <authorList>
            <person name="Wang G."/>
            <person name="Tang M."/>
            <person name="Wu H."/>
            <person name="Dai S."/>
            <person name="Li T."/>
            <person name="Chen C."/>
            <person name="He H."/>
            <person name="Fan J."/>
            <person name="Xiang W."/>
            <person name="Li X."/>
        </authorList>
    </citation>
    <scope>NUCLEOTIDE SEQUENCE [LARGE SCALE GENOMIC DNA]</scope>
    <source>
        <strain evidence="10 11">GYP-11</strain>
    </source>
</reference>
<dbReference type="PANTHER" id="PTHR43715">
    <property type="entry name" value="GDP-MANNOSE 4,6-DEHYDRATASE"/>
    <property type="match status" value="1"/>
</dbReference>
<evidence type="ECO:0000256" key="8">
    <source>
        <dbReference type="HAMAP-Rule" id="MF_00955"/>
    </source>
</evidence>
<dbReference type="InterPro" id="IPR016040">
    <property type="entry name" value="NAD(P)-bd_dom"/>
</dbReference>
<dbReference type="Proteomes" id="UP000470384">
    <property type="component" value="Unassembled WGS sequence"/>
</dbReference>
<dbReference type="CDD" id="cd05260">
    <property type="entry name" value="GDP_MD_SDR_e"/>
    <property type="match status" value="1"/>
</dbReference>
<sequence>MPKKTAFITGITGQDGGYLAKLLLDRGYDVHGLQRRTSSSTVGKLYEVVGADRARDEITMHTGDMTDGASLVQALKACEPDEVYNLAAQSHVKVSFEKPEYTSNVNAMGTLRLLEAIRLLGMGDHVRFYQASTSELYGNVQEMPQSETTPFQPRSPYAISKHHAFLTTVNYREAYGFHASNGILFNHEGPTRGEDFVSRKITIGVARIHKGLSKSLSLGNLDAKRDWGHVRDYVEGMWLMQQQDQASDYVLATGEDHSVREFAELAFRHVGREIEWSGIGVDEKGRDAKSGDILVEVNPQFFRPAEVNSLLGNPGKARDELGWEPKVTFTQLVSDMIDSDLARVSA</sequence>
<dbReference type="PANTHER" id="PTHR43715:SF1">
    <property type="entry name" value="GDP-MANNOSE 4,6 DEHYDRATASE"/>
    <property type="match status" value="1"/>
</dbReference>
<comment type="caution">
    <text evidence="10">The sequence shown here is derived from an EMBL/GenBank/DDBJ whole genome shotgun (WGS) entry which is preliminary data.</text>
</comment>